<evidence type="ECO:0000313" key="2">
    <source>
        <dbReference type="Proteomes" id="UP000076408"/>
    </source>
</evidence>
<reference evidence="2" key="1">
    <citation type="journal article" date="2014" name="Genome Biol.">
        <title>Genome analysis of a major urban malaria vector mosquito, Anopheles stephensi.</title>
        <authorList>
            <person name="Jiang X."/>
            <person name="Peery A."/>
            <person name="Hall A.B."/>
            <person name="Sharma A."/>
            <person name="Chen X.G."/>
            <person name="Waterhouse R.M."/>
            <person name="Komissarov A."/>
            <person name="Riehle M.M."/>
            <person name="Shouche Y."/>
            <person name="Sharakhova M.V."/>
            <person name="Lawson D."/>
            <person name="Pakpour N."/>
            <person name="Arensburger P."/>
            <person name="Davidson V.L."/>
            <person name="Eiglmeier K."/>
            <person name="Emrich S."/>
            <person name="George P."/>
            <person name="Kennedy R.C."/>
            <person name="Mane S.P."/>
            <person name="Maslen G."/>
            <person name="Oringanje C."/>
            <person name="Qi Y."/>
            <person name="Settlage R."/>
            <person name="Tojo M."/>
            <person name="Tubio J.M."/>
            <person name="Unger M.F."/>
            <person name="Wang B."/>
            <person name="Vernick K.D."/>
            <person name="Ribeiro J.M."/>
            <person name="James A.A."/>
            <person name="Michel K."/>
            <person name="Riehle M.A."/>
            <person name="Luckhart S."/>
            <person name="Sharakhov I.V."/>
            <person name="Tu Z."/>
        </authorList>
    </citation>
    <scope>NUCLEOTIDE SEQUENCE [LARGE SCALE GENOMIC DNA]</scope>
    <source>
        <strain evidence="2">Indian</strain>
    </source>
</reference>
<name>A0A182Y258_ANOST</name>
<keyword evidence="2" id="KW-1185">Reference proteome</keyword>
<dbReference type="AlphaFoldDB" id="A0A182Y258"/>
<dbReference type="VEuPathDB" id="VectorBase:ASTE008361"/>
<sequence>MVELSSSTDPFQHGFPNVVFIIPAIVVVGLGDVAEELFNAVGSDGAVPAADGAVPTGAENPFNPDDFKMPTMEDFLSMLEGMDNLSDEEKEELRAGVLQNAMRRKMQAGLSDYLVFFVMLSIMLAVFGKICYKIVCLRVSRCRLLGDGKYKLCKQLGSISFRRPNPNRIVPLNYRH</sequence>
<dbReference type="OMA" id="KTSWNEM"/>
<organism evidence="1 2">
    <name type="scientific">Anopheles stephensi</name>
    <name type="common">Indo-Pakistan malaria mosquito</name>
    <dbReference type="NCBI Taxonomy" id="30069"/>
    <lineage>
        <taxon>Eukaryota</taxon>
        <taxon>Metazoa</taxon>
        <taxon>Ecdysozoa</taxon>
        <taxon>Arthropoda</taxon>
        <taxon>Hexapoda</taxon>
        <taxon>Insecta</taxon>
        <taxon>Pterygota</taxon>
        <taxon>Neoptera</taxon>
        <taxon>Endopterygota</taxon>
        <taxon>Diptera</taxon>
        <taxon>Nematocera</taxon>
        <taxon>Culicoidea</taxon>
        <taxon>Culicidae</taxon>
        <taxon>Anophelinae</taxon>
        <taxon>Anopheles</taxon>
    </lineage>
</organism>
<dbReference type="Proteomes" id="UP000076408">
    <property type="component" value="Unassembled WGS sequence"/>
</dbReference>
<protein>
    <submittedName>
        <fullName evidence="1">Uncharacterized protein</fullName>
    </submittedName>
</protein>
<dbReference type="EnsemblMetazoa" id="ASTEI02544-RA">
    <property type="protein sequence ID" value="ASTEI02544-PA"/>
    <property type="gene ID" value="ASTEI02544"/>
</dbReference>
<evidence type="ECO:0000313" key="1">
    <source>
        <dbReference type="EnsemblMetazoa" id="ASTEI02544-PA"/>
    </source>
</evidence>
<reference evidence="1" key="2">
    <citation type="submission" date="2020-05" db="UniProtKB">
        <authorList>
            <consortium name="EnsemblMetazoa"/>
        </authorList>
    </citation>
    <scope>IDENTIFICATION</scope>
    <source>
        <strain evidence="1">Indian</strain>
    </source>
</reference>
<proteinExistence type="predicted"/>
<accession>A0A182Y258</accession>
<dbReference type="VEuPathDB" id="VectorBase:ASTEI02544"/>